<reference evidence="1 2" key="1">
    <citation type="submission" date="2012-10" db="EMBL/GenBank/DDBJ databases">
        <authorList>
            <person name="Zafar N."/>
            <person name="Inman J."/>
            <person name="Hall N."/>
            <person name="Lorenzi H."/>
            <person name="Caler E."/>
        </authorList>
    </citation>
    <scope>NUCLEOTIDE SEQUENCE [LARGE SCALE GENOMIC DNA]</scope>
    <source>
        <strain evidence="1 2">IP1</strain>
    </source>
</reference>
<protein>
    <submittedName>
        <fullName evidence="1">Uncharacterized protein</fullName>
    </submittedName>
</protein>
<dbReference type="InterPro" id="IPR001130">
    <property type="entry name" value="TatD-like"/>
</dbReference>
<gene>
    <name evidence="1" type="ORF">EIN_273450</name>
</gene>
<name>A0A0A1U4L3_ENTIV</name>
<proteinExistence type="predicted"/>
<dbReference type="PANTHER" id="PTHR46124">
    <property type="entry name" value="D-AMINOACYL-TRNA DEACYLASE"/>
    <property type="match status" value="1"/>
</dbReference>
<dbReference type="SUPFAM" id="SSF51556">
    <property type="entry name" value="Metallo-dependent hydrolases"/>
    <property type="match status" value="1"/>
</dbReference>
<dbReference type="GO" id="GO:0016788">
    <property type="term" value="F:hydrolase activity, acting on ester bonds"/>
    <property type="evidence" value="ECO:0007669"/>
    <property type="project" value="InterPro"/>
</dbReference>
<accession>A0A0A1U4L3</accession>
<dbReference type="OrthoDB" id="9980814at2759"/>
<dbReference type="InterPro" id="IPR032466">
    <property type="entry name" value="Metal_Hydrolase"/>
</dbReference>
<organism evidence="1 2">
    <name type="scientific">Entamoeba invadens IP1</name>
    <dbReference type="NCBI Taxonomy" id="370355"/>
    <lineage>
        <taxon>Eukaryota</taxon>
        <taxon>Amoebozoa</taxon>
        <taxon>Evosea</taxon>
        <taxon>Archamoebae</taxon>
        <taxon>Mastigamoebida</taxon>
        <taxon>Entamoebidae</taxon>
        <taxon>Entamoeba</taxon>
    </lineage>
</organism>
<evidence type="ECO:0000313" key="2">
    <source>
        <dbReference type="Proteomes" id="UP000014680"/>
    </source>
</evidence>
<evidence type="ECO:0000313" key="1">
    <source>
        <dbReference type="EMBL" id="ELP87818.1"/>
    </source>
</evidence>
<sequence length="163" mass="18700">MLFEKKVKMVGECGIDSIKTKIDINLQTQVFERQICLAEKYQIPLLVHCVGEMNALISLRKKHNTNFWIYHGFHGSEVEAKKLLEMNIYTSFGSALLNKKNMKITKSLAFSFAHENLLLETDNDETHSCEISEIYTEAARRLGVDVIKVIEIVLKSLKRLNVL</sequence>
<dbReference type="AlphaFoldDB" id="A0A0A1U4L3"/>
<dbReference type="EMBL" id="KB206783">
    <property type="protein sequence ID" value="ELP87818.1"/>
    <property type="molecule type" value="Genomic_DNA"/>
</dbReference>
<dbReference type="Gene3D" id="3.20.20.140">
    <property type="entry name" value="Metal-dependent hydrolases"/>
    <property type="match status" value="1"/>
</dbReference>
<keyword evidence="2" id="KW-1185">Reference proteome</keyword>
<dbReference type="KEGG" id="eiv:EIN_273450"/>
<dbReference type="Pfam" id="PF01026">
    <property type="entry name" value="TatD_DNase"/>
    <property type="match status" value="1"/>
</dbReference>
<dbReference type="GeneID" id="14886918"/>
<dbReference type="RefSeq" id="XP_004254589.1">
    <property type="nucleotide sequence ID" value="XM_004254541.1"/>
</dbReference>
<dbReference type="Proteomes" id="UP000014680">
    <property type="component" value="Unassembled WGS sequence"/>
</dbReference>
<dbReference type="PANTHER" id="PTHR46124:SF2">
    <property type="entry name" value="D-AMINOACYL-TRNA DEACYLASE"/>
    <property type="match status" value="1"/>
</dbReference>
<dbReference type="VEuPathDB" id="AmoebaDB:EIN_273450"/>
<dbReference type="OMA" id="LNCSIDV"/>